<dbReference type="NCBIfam" id="TIGR02892">
    <property type="entry name" value="spore_yabP"/>
    <property type="match status" value="1"/>
</dbReference>
<sequence length="96" mass="10903">MMDEKPKLARKHSLDMENREKARITGVNDVISFDLENVLLETDYGMMTIHGDDLHVRRLSVEKGEVDVDGRIDAIQYSDVKSYAKKGSSVMSRLFG</sequence>
<dbReference type="STRING" id="483218.BACPEC_02694"/>
<reference evidence="1 2" key="2">
    <citation type="submission" date="2008-11" db="EMBL/GenBank/DDBJ databases">
        <authorList>
            <person name="Fulton L."/>
            <person name="Clifton S."/>
            <person name="Fulton B."/>
            <person name="Xu J."/>
            <person name="Minx P."/>
            <person name="Pepin K.H."/>
            <person name="Johnson M."/>
            <person name="Bhonagiri V."/>
            <person name="Nash W.E."/>
            <person name="Mardis E.R."/>
            <person name="Wilson R.K."/>
        </authorList>
    </citation>
    <scope>NUCLEOTIDE SEQUENCE [LARGE SCALE GENOMIC DNA]</scope>
    <source>
        <strain evidence="1 2">ATCC 43243</strain>
    </source>
</reference>
<comment type="caution">
    <text evidence="1">The sequence shown here is derived from an EMBL/GenBank/DDBJ whole genome shotgun (WGS) entry which is preliminary data.</text>
</comment>
<dbReference type="EMBL" id="ABVQ01000037">
    <property type="protein sequence ID" value="EEC56187.1"/>
    <property type="molecule type" value="Genomic_DNA"/>
</dbReference>
<evidence type="ECO:0000313" key="1">
    <source>
        <dbReference type="EMBL" id="EEC56187.1"/>
    </source>
</evidence>
<proteinExistence type="predicted"/>
<gene>
    <name evidence="1" type="ORF">BACPEC_02694</name>
</gene>
<evidence type="ECO:0000313" key="2">
    <source>
        <dbReference type="Proteomes" id="UP000003136"/>
    </source>
</evidence>
<dbReference type="InterPro" id="IPR038705">
    <property type="entry name" value="YabP_sf"/>
</dbReference>
<dbReference type="Gene3D" id="2.60.40.2000">
    <property type="match status" value="1"/>
</dbReference>
<dbReference type="PIRSF" id="PIRSF011576">
    <property type="entry name" value="YabP"/>
    <property type="match status" value="1"/>
</dbReference>
<organism evidence="1 2">
    <name type="scientific">[Bacteroides] pectinophilus ATCC 43243</name>
    <dbReference type="NCBI Taxonomy" id="483218"/>
    <lineage>
        <taxon>Bacteria</taxon>
        <taxon>Bacillati</taxon>
        <taxon>Bacillota</taxon>
        <taxon>Clostridia</taxon>
        <taxon>Eubacteriales</taxon>
    </lineage>
</organism>
<dbReference type="GO" id="GO:0030435">
    <property type="term" value="P:sporulation resulting in formation of a cellular spore"/>
    <property type="evidence" value="ECO:0007669"/>
    <property type="project" value="InterPro"/>
</dbReference>
<dbReference type="Pfam" id="PF07873">
    <property type="entry name" value="YabP"/>
    <property type="match status" value="1"/>
</dbReference>
<evidence type="ECO:0008006" key="3">
    <source>
        <dbReference type="Google" id="ProtNLM"/>
    </source>
</evidence>
<name>B7AVE6_9FIRM</name>
<dbReference type="Proteomes" id="UP000003136">
    <property type="component" value="Unassembled WGS sequence"/>
</dbReference>
<dbReference type="InterPro" id="IPR022476">
    <property type="entry name" value="Spore_YabP/YqfC"/>
</dbReference>
<dbReference type="AlphaFoldDB" id="B7AVE6"/>
<dbReference type="HOGENOM" id="CLU_168343_0_0_9"/>
<dbReference type="InterPro" id="IPR012504">
    <property type="entry name" value="Spore_YabP"/>
</dbReference>
<dbReference type="eggNOG" id="ENOG5032YWW">
    <property type="taxonomic scope" value="Bacteria"/>
</dbReference>
<keyword evidence="2" id="KW-1185">Reference proteome</keyword>
<protein>
    <recommendedName>
        <fullName evidence="3">Sporulation protein YabP</fullName>
    </recommendedName>
</protein>
<accession>B7AVE6</accession>
<reference evidence="1 2" key="1">
    <citation type="submission" date="2008-11" db="EMBL/GenBank/DDBJ databases">
        <title>Draft genome sequence of Bacteroides pectinophilus (ATCC 43243).</title>
        <authorList>
            <person name="Sudarsanam P."/>
            <person name="Ley R."/>
            <person name="Guruge J."/>
            <person name="Turnbaugh P.J."/>
            <person name="Mahowald M."/>
            <person name="Liep D."/>
            <person name="Gordon J."/>
        </authorList>
    </citation>
    <scope>NUCLEOTIDE SEQUENCE [LARGE SCALE GENOMIC DNA]</scope>
    <source>
        <strain evidence="1 2">ATCC 43243</strain>
    </source>
</reference>